<evidence type="ECO:0000313" key="2">
    <source>
        <dbReference type="EMBL" id="DAE05865.1"/>
    </source>
</evidence>
<feature type="transmembrane region" description="Helical" evidence="1">
    <location>
        <begin position="6"/>
        <end position="25"/>
    </location>
</feature>
<organism evidence="2">
    <name type="scientific">Podoviridae sp. ctWeH21</name>
    <dbReference type="NCBI Taxonomy" id="2825255"/>
    <lineage>
        <taxon>Viruses</taxon>
        <taxon>Duplodnaviria</taxon>
        <taxon>Heunggongvirae</taxon>
        <taxon>Uroviricota</taxon>
        <taxon>Caudoviricetes</taxon>
    </lineage>
</organism>
<keyword evidence="1" id="KW-1133">Transmembrane helix</keyword>
<dbReference type="EMBL" id="BK015419">
    <property type="protein sequence ID" value="DAE05865.1"/>
    <property type="molecule type" value="Genomic_DNA"/>
</dbReference>
<protein>
    <submittedName>
        <fullName evidence="2">Uncharacterized protein</fullName>
    </submittedName>
</protein>
<reference evidence="2" key="1">
    <citation type="journal article" date="2021" name="Proc. Natl. Acad. Sci. U.S.A.">
        <title>A Catalog of Tens of Thousands of Viruses from Human Metagenomes Reveals Hidden Associations with Chronic Diseases.</title>
        <authorList>
            <person name="Tisza M.J."/>
            <person name="Buck C.B."/>
        </authorList>
    </citation>
    <scope>NUCLEOTIDE SEQUENCE</scope>
    <source>
        <strain evidence="2">CtWeH21</strain>
    </source>
</reference>
<name>A0A8S5PHL3_9CAUD</name>
<evidence type="ECO:0000256" key="1">
    <source>
        <dbReference type="SAM" id="Phobius"/>
    </source>
</evidence>
<proteinExistence type="predicted"/>
<keyword evidence="1" id="KW-0472">Membrane</keyword>
<sequence>MEDYFFFLRIVVFPSIYKGFVSFCVRFRYDPI</sequence>
<keyword evidence="1" id="KW-0812">Transmembrane</keyword>
<accession>A0A8S5PHL3</accession>